<keyword evidence="9" id="KW-0808">Transferase</keyword>
<dbReference type="GO" id="GO:0016787">
    <property type="term" value="F:hydrolase activity"/>
    <property type="evidence" value="ECO:0007669"/>
    <property type="project" value="UniProtKB-KW"/>
</dbReference>
<evidence type="ECO:0000256" key="3">
    <source>
        <dbReference type="ARBA" id="ARBA00022723"/>
    </source>
</evidence>
<dbReference type="PANTHER" id="PTHR42648:SF11">
    <property type="entry name" value="TRANSPOSON TY4-P GAG-POL POLYPROTEIN"/>
    <property type="match status" value="1"/>
</dbReference>
<dbReference type="GO" id="GO:0046872">
    <property type="term" value="F:metal ion binding"/>
    <property type="evidence" value="ECO:0007669"/>
    <property type="project" value="UniProtKB-KW"/>
</dbReference>
<evidence type="ECO:0000256" key="8">
    <source>
        <dbReference type="ARBA" id="ARBA00022918"/>
    </source>
</evidence>
<comment type="caution">
    <text evidence="11">The sequence shown here is derived from an EMBL/GenBank/DDBJ whole genome shotgun (WGS) entry which is preliminary data.</text>
</comment>
<keyword evidence="4" id="KW-0255">Endonuclease</keyword>
<proteinExistence type="predicted"/>
<evidence type="ECO:0000313" key="11">
    <source>
        <dbReference type="EMBL" id="MBW0528112.1"/>
    </source>
</evidence>
<keyword evidence="12" id="KW-1185">Reference proteome</keyword>
<dbReference type="PANTHER" id="PTHR42648">
    <property type="entry name" value="TRANSPOSASE, PUTATIVE-RELATED"/>
    <property type="match status" value="1"/>
</dbReference>
<evidence type="ECO:0000256" key="9">
    <source>
        <dbReference type="ARBA" id="ARBA00022932"/>
    </source>
</evidence>
<keyword evidence="8" id="KW-0695">RNA-directed DNA polymerase</keyword>
<reference evidence="11" key="1">
    <citation type="submission" date="2021-03" db="EMBL/GenBank/DDBJ databases">
        <title>Draft genome sequence of rust myrtle Austropuccinia psidii MF-1, a brazilian biotype.</title>
        <authorList>
            <person name="Quecine M.C."/>
            <person name="Pachon D.M.R."/>
            <person name="Bonatelli M.L."/>
            <person name="Correr F.H."/>
            <person name="Franceschini L.M."/>
            <person name="Leite T.F."/>
            <person name="Margarido G.R.A."/>
            <person name="Almeida C.A."/>
            <person name="Ferrarezi J.A."/>
            <person name="Labate C.A."/>
        </authorList>
    </citation>
    <scope>NUCLEOTIDE SEQUENCE</scope>
    <source>
        <strain evidence="11">MF-1</strain>
    </source>
</reference>
<dbReference type="OrthoDB" id="7691805at2759"/>
<keyword evidence="10" id="KW-0233">DNA recombination</keyword>
<dbReference type="AlphaFoldDB" id="A0A9Q3EY71"/>
<dbReference type="EMBL" id="AVOT02034078">
    <property type="protein sequence ID" value="MBW0528112.1"/>
    <property type="molecule type" value="Genomic_DNA"/>
</dbReference>
<name>A0A9Q3EY71_9BASI</name>
<dbReference type="Proteomes" id="UP000765509">
    <property type="component" value="Unassembled WGS sequence"/>
</dbReference>
<dbReference type="GO" id="GO:0003964">
    <property type="term" value="F:RNA-directed DNA polymerase activity"/>
    <property type="evidence" value="ECO:0007669"/>
    <property type="project" value="UniProtKB-KW"/>
</dbReference>
<dbReference type="GO" id="GO:0006310">
    <property type="term" value="P:DNA recombination"/>
    <property type="evidence" value="ECO:0007669"/>
    <property type="project" value="UniProtKB-KW"/>
</dbReference>
<organism evidence="11 12">
    <name type="scientific">Austropuccinia psidii MF-1</name>
    <dbReference type="NCBI Taxonomy" id="1389203"/>
    <lineage>
        <taxon>Eukaryota</taxon>
        <taxon>Fungi</taxon>
        <taxon>Dikarya</taxon>
        <taxon>Basidiomycota</taxon>
        <taxon>Pucciniomycotina</taxon>
        <taxon>Pucciniomycetes</taxon>
        <taxon>Pucciniales</taxon>
        <taxon>Sphaerophragmiaceae</taxon>
        <taxon>Austropuccinia</taxon>
    </lineage>
</organism>
<evidence type="ECO:0000256" key="10">
    <source>
        <dbReference type="ARBA" id="ARBA00023172"/>
    </source>
</evidence>
<evidence type="ECO:0000256" key="2">
    <source>
        <dbReference type="ARBA" id="ARBA00022722"/>
    </source>
</evidence>
<keyword evidence="2" id="KW-0540">Nuclease</keyword>
<protein>
    <recommendedName>
        <fullName evidence="13">GAG-pre-integrase domain-containing protein</fullName>
    </recommendedName>
</protein>
<dbReference type="GO" id="GO:0015074">
    <property type="term" value="P:DNA integration"/>
    <property type="evidence" value="ECO:0007669"/>
    <property type="project" value="UniProtKB-KW"/>
</dbReference>
<accession>A0A9Q3EY71</accession>
<evidence type="ECO:0000256" key="4">
    <source>
        <dbReference type="ARBA" id="ARBA00022759"/>
    </source>
</evidence>
<keyword evidence="1" id="KW-0548">Nucleotidyltransferase</keyword>
<dbReference type="InterPro" id="IPR039537">
    <property type="entry name" value="Retrotran_Ty1/copia-like"/>
</dbReference>
<evidence type="ECO:0000313" key="12">
    <source>
        <dbReference type="Proteomes" id="UP000765509"/>
    </source>
</evidence>
<dbReference type="GO" id="GO:0003887">
    <property type="term" value="F:DNA-directed DNA polymerase activity"/>
    <property type="evidence" value="ECO:0007669"/>
    <property type="project" value="UniProtKB-KW"/>
</dbReference>
<evidence type="ECO:0000256" key="6">
    <source>
        <dbReference type="ARBA" id="ARBA00022842"/>
    </source>
</evidence>
<evidence type="ECO:0000256" key="7">
    <source>
        <dbReference type="ARBA" id="ARBA00022908"/>
    </source>
</evidence>
<evidence type="ECO:0000256" key="5">
    <source>
        <dbReference type="ARBA" id="ARBA00022801"/>
    </source>
</evidence>
<keyword evidence="9" id="KW-0239">DNA-directed DNA polymerase</keyword>
<keyword evidence="6" id="KW-0460">Magnesium</keyword>
<keyword evidence="5" id="KW-0378">Hydrolase</keyword>
<evidence type="ECO:0008006" key="13">
    <source>
        <dbReference type="Google" id="ProtNLM"/>
    </source>
</evidence>
<keyword evidence="3" id="KW-0479">Metal-binding</keyword>
<dbReference type="GO" id="GO:0004519">
    <property type="term" value="F:endonuclease activity"/>
    <property type="evidence" value="ECO:0007669"/>
    <property type="project" value="UniProtKB-KW"/>
</dbReference>
<dbReference type="GO" id="GO:0003676">
    <property type="term" value="F:nucleic acid binding"/>
    <property type="evidence" value="ECO:0007669"/>
    <property type="project" value="InterPro"/>
</dbReference>
<sequence length="120" mass="13431">MYINYNLPKSLLTMKNNEPDIWHNRLGHPGISVLKAMGLPSNCQNYLVCQTNKSHQLPYSNNFEEAKSPLGCLHLDLIGPISPASVSGCSYFLTTVDQATGFKIVRFLKKNQKLFNTSSQ</sequence>
<evidence type="ECO:0000256" key="1">
    <source>
        <dbReference type="ARBA" id="ARBA00022695"/>
    </source>
</evidence>
<gene>
    <name evidence="11" type="ORF">O181_067827</name>
</gene>
<dbReference type="Gene3D" id="3.30.420.10">
    <property type="entry name" value="Ribonuclease H-like superfamily/Ribonuclease H"/>
    <property type="match status" value="1"/>
</dbReference>
<dbReference type="InterPro" id="IPR036397">
    <property type="entry name" value="RNaseH_sf"/>
</dbReference>
<keyword evidence="7" id="KW-0229">DNA integration</keyword>